<gene>
    <name evidence="1" type="ORF">MM59RIKEN_04010</name>
</gene>
<evidence type="ECO:0000313" key="1">
    <source>
        <dbReference type="EMBL" id="BCK83082.1"/>
    </source>
</evidence>
<dbReference type="KEGG" id="pfaa:MM59RIKEN_04010"/>
<protein>
    <submittedName>
        <fullName evidence="1">Uncharacterized protein</fullName>
    </submittedName>
</protein>
<accession>A0A810QA19</accession>
<dbReference type="AlphaFoldDB" id="A0A810QA19"/>
<organism evidence="1 2">
    <name type="scientific">Pusillibacter faecalis</name>
    <dbReference type="NCBI Taxonomy" id="2714358"/>
    <lineage>
        <taxon>Bacteria</taxon>
        <taxon>Bacillati</taxon>
        <taxon>Bacillota</taxon>
        <taxon>Clostridia</taxon>
        <taxon>Eubacteriales</taxon>
        <taxon>Oscillospiraceae</taxon>
        <taxon>Pusillibacter</taxon>
    </lineage>
</organism>
<dbReference type="RefSeq" id="WP_213542588.1">
    <property type="nucleotide sequence ID" value="NZ_AP023420.1"/>
</dbReference>
<sequence length="65" mass="7627">MEEHKAHGRERVEREVVFVPGGEILQTPEAVVEQVLLRLLRQMTKWGTENRMEAQIREIRKGTTE</sequence>
<keyword evidence="2" id="KW-1185">Reference proteome</keyword>
<dbReference type="Proteomes" id="UP000679848">
    <property type="component" value="Chromosome"/>
</dbReference>
<dbReference type="EMBL" id="AP023420">
    <property type="protein sequence ID" value="BCK83082.1"/>
    <property type="molecule type" value="Genomic_DNA"/>
</dbReference>
<evidence type="ECO:0000313" key="2">
    <source>
        <dbReference type="Proteomes" id="UP000679848"/>
    </source>
</evidence>
<proteinExistence type="predicted"/>
<reference evidence="1" key="1">
    <citation type="submission" date="2020-09" db="EMBL/GenBank/DDBJ databases">
        <title>New species isolated from human feces.</title>
        <authorList>
            <person name="Kitahara M."/>
            <person name="Shigeno Y."/>
            <person name="Shime M."/>
            <person name="Matsumoto Y."/>
            <person name="Nakamura S."/>
            <person name="Motooka D."/>
            <person name="Fukuoka S."/>
            <person name="Nishikawa H."/>
            <person name="Benno Y."/>
        </authorList>
    </citation>
    <scope>NUCLEOTIDE SEQUENCE</scope>
    <source>
        <strain evidence="1">MM59</strain>
    </source>
</reference>
<name>A0A810QA19_9FIRM</name>